<accession>A0A0E9UE63</accession>
<protein>
    <submittedName>
        <fullName evidence="1">Uncharacterized protein</fullName>
    </submittedName>
</protein>
<name>A0A0E9UE63_ANGAN</name>
<dbReference type="EMBL" id="GBXM01044423">
    <property type="protein sequence ID" value="JAH64154.1"/>
    <property type="molecule type" value="Transcribed_RNA"/>
</dbReference>
<reference evidence="1" key="1">
    <citation type="submission" date="2014-11" db="EMBL/GenBank/DDBJ databases">
        <authorList>
            <person name="Amaro Gonzalez C."/>
        </authorList>
    </citation>
    <scope>NUCLEOTIDE SEQUENCE</scope>
</reference>
<reference evidence="1" key="2">
    <citation type="journal article" date="2015" name="Fish Shellfish Immunol.">
        <title>Early steps in the European eel (Anguilla anguilla)-Vibrio vulnificus interaction in the gills: Role of the RtxA13 toxin.</title>
        <authorList>
            <person name="Callol A."/>
            <person name="Pajuelo D."/>
            <person name="Ebbesson L."/>
            <person name="Teles M."/>
            <person name="MacKenzie S."/>
            <person name="Amaro C."/>
        </authorList>
    </citation>
    <scope>NUCLEOTIDE SEQUENCE</scope>
</reference>
<dbReference type="AlphaFoldDB" id="A0A0E9UE63"/>
<evidence type="ECO:0000313" key="1">
    <source>
        <dbReference type="EMBL" id="JAH64154.1"/>
    </source>
</evidence>
<organism evidence="1">
    <name type="scientific">Anguilla anguilla</name>
    <name type="common">European freshwater eel</name>
    <name type="synonym">Muraena anguilla</name>
    <dbReference type="NCBI Taxonomy" id="7936"/>
    <lineage>
        <taxon>Eukaryota</taxon>
        <taxon>Metazoa</taxon>
        <taxon>Chordata</taxon>
        <taxon>Craniata</taxon>
        <taxon>Vertebrata</taxon>
        <taxon>Euteleostomi</taxon>
        <taxon>Actinopterygii</taxon>
        <taxon>Neopterygii</taxon>
        <taxon>Teleostei</taxon>
        <taxon>Anguilliformes</taxon>
        <taxon>Anguillidae</taxon>
        <taxon>Anguilla</taxon>
    </lineage>
</organism>
<sequence length="34" mass="3718">MAYLCSFRLNQMNIPLVNPSVAVLVCSRAGTFSD</sequence>
<proteinExistence type="predicted"/>